<dbReference type="InterPro" id="IPR056693">
    <property type="entry name" value="DUF7791"/>
</dbReference>
<dbReference type="Pfam" id="PF25053">
    <property type="entry name" value="DUF7791"/>
    <property type="match status" value="1"/>
</dbReference>
<proteinExistence type="predicted"/>
<sequence length="633" mass="72807">MEPLSALSVATAVTQFLDFTGTIVSCTWKIYKSNPGDTEGNSDIRSITKSLTKINNELRQSINYPKLKYFSSQDEDIIKLGTRCNEIGGRLISALDRLQAQNKHQLWTSFRVALRTVWTQSELDTLYQTLESYRQQISMHVLVTSANKYHQQNLSEIQRICCKILKEVGKDVPWRRDIIDAIKRSYGQDPSDLKHTAPPAKLYKVIRSSDAKLIHRYLVQSLRFQEIDQRYEKIARAHQETFEWIFRPPSRFARWTDFPNWIKTEDHPLYWVTGKAGAGKSTLMRYISDHPQTRQALQSWAADSPLLTASFFFWNSGSEMQMSYEGLVRTLLYQILEQAPDLSPVVFPHRVETGILFGEHIFQQNGMSWTWEELLKACRIMMKEATKSSKIMLFLDGMDEFKGKPSDLIDFVTDLITPGVKICASSRPWIDFEDAFGHRPHLRLEDLTYNDIKHFVTSKMTANAGFKVLQQVDLDFSSQLIENVCVKSSGVFLWVFLVTGSLLTGLSEGERLSDLQKRVESLPVDLENLFWKILGDLDTWYFERASQLFQIVRASKNALTLQDMSFADEDDPEFAIKAPCRVLGRQEAVSRAELMRRRTNACCKGLLEANSSPIEDLPDVKVDYLHRTVKDFL</sequence>
<dbReference type="OrthoDB" id="443402at2759"/>
<keyword evidence="5" id="KW-1185">Reference proteome</keyword>
<gene>
    <name evidence="4" type="ORF">P153DRAFT_250666</name>
</gene>
<dbReference type="InterPro" id="IPR056884">
    <property type="entry name" value="NPHP3-like_N"/>
</dbReference>
<dbReference type="PANTHER" id="PTHR10039:SF5">
    <property type="entry name" value="NACHT DOMAIN-CONTAINING PROTEIN"/>
    <property type="match status" value="1"/>
</dbReference>
<organism evidence="4 5">
    <name type="scientific">Dothidotthia symphoricarpi CBS 119687</name>
    <dbReference type="NCBI Taxonomy" id="1392245"/>
    <lineage>
        <taxon>Eukaryota</taxon>
        <taxon>Fungi</taxon>
        <taxon>Dikarya</taxon>
        <taxon>Ascomycota</taxon>
        <taxon>Pezizomycotina</taxon>
        <taxon>Dothideomycetes</taxon>
        <taxon>Pleosporomycetidae</taxon>
        <taxon>Pleosporales</taxon>
        <taxon>Dothidotthiaceae</taxon>
        <taxon>Dothidotthia</taxon>
    </lineage>
</organism>
<evidence type="ECO:0000256" key="1">
    <source>
        <dbReference type="ARBA" id="ARBA00022737"/>
    </source>
</evidence>
<feature type="domain" description="DUF7791" evidence="3">
    <location>
        <begin position="537"/>
        <end position="633"/>
    </location>
</feature>
<reference evidence="4" key="1">
    <citation type="journal article" date="2020" name="Stud. Mycol.">
        <title>101 Dothideomycetes genomes: a test case for predicting lifestyles and emergence of pathogens.</title>
        <authorList>
            <person name="Haridas S."/>
            <person name="Albert R."/>
            <person name="Binder M."/>
            <person name="Bloem J."/>
            <person name="Labutti K."/>
            <person name="Salamov A."/>
            <person name="Andreopoulos B."/>
            <person name="Baker S."/>
            <person name="Barry K."/>
            <person name="Bills G."/>
            <person name="Bluhm B."/>
            <person name="Cannon C."/>
            <person name="Castanera R."/>
            <person name="Culley D."/>
            <person name="Daum C."/>
            <person name="Ezra D."/>
            <person name="Gonzalez J."/>
            <person name="Henrissat B."/>
            <person name="Kuo A."/>
            <person name="Liang C."/>
            <person name="Lipzen A."/>
            <person name="Lutzoni F."/>
            <person name="Magnuson J."/>
            <person name="Mondo S."/>
            <person name="Nolan M."/>
            <person name="Ohm R."/>
            <person name="Pangilinan J."/>
            <person name="Park H.-J."/>
            <person name="Ramirez L."/>
            <person name="Alfaro M."/>
            <person name="Sun H."/>
            <person name="Tritt A."/>
            <person name="Yoshinaga Y."/>
            <person name="Zwiers L.-H."/>
            <person name="Turgeon B."/>
            <person name="Goodwin S."/>
            <person name="Spatafora J."/>
            <person name="Crous P."/>
            <person name="Grigoriev I."/>
        </authorList>
    </citation>
    <scope>NUCLEOTIDE SEQUENCE</scope>
    <source>
        <strain evidence="4">CBS 119687</strain>
    </source>
</reference>
<dbReference type="AlphaFoldDB" id="A0A6A6A354"/>
<evidence type="ECO:0000313" key="5">
    <source>
        <dbReference type="Proteomes" id="UP000799771"/>
    </source>
</evidence>
<name>A0A6A6A354_9PLEO</name>
<evidence type="ECO:0000313" key="4">
    <source>
        <dbReference type="EMBL" id="KAF2125011.1"/>
    </source>
</evidence>
<dbReference type="SUPFAM" id="SSF52540">
    <property type="entry name" value="P-loop containing nucleoside triphosphate hydrolases"/>
    <property type="match status" value="1"/>
</dbReference>
<feature type="non-terminal residue" evidence="4">
    <location>
        <position position="633"/>
    </location>
</feature>
<protein>
    <submittedName>
        <fullName evidence="4">Uncharacterized protein</fullName>
    </submittedName>
</protein>
<dbReference type="RefSeq" id="XP_033519404.1">
    <property type="nucleotide sequence ID" value="XM_033662706.1"/>
</dbReference>
<accession>A0A6A6A354</accession>
<evidence type="ECO:0000259" key="3">
    <source>
        <dbReference type="Pfam" id="PF25053"/>
    </source>
</evidence>
<dbReference type="Gene3D" id="3.40.50.300">
    <property type="entry name" value="P-loop containing nucleotide triphosphate hydrolases"/>
    <property type="match status" value="1"/>
</dbReference>
<dbReference type="GeneID" id="54403138"/>
<evidence type="ECO:0000259" key="2">
    <source>
        <dbReference type="Pfam" id="PF24883"/>
    </source>
</evidence>
<feature type="domain" description="Nephrocystin 3-like N-terminal" evidence="2">
    <location>
        <begin position="256"/>
        <end position="427"/>
    </location>
</feature>
<dbReference type="Pfam" id="PF24883">
    <property type="entry name" value="NPHP3_N"/>
    <property type="match status" value="1"/>
</dbReference>
<dbReference type="EMBL" id="ML977517">
    <property type="protein sequence ID" value="KAF2125011.1"/>
    <property type="molecule type" value="Genomic_DNA"/>
</dbReference>
<dbReference type="Proteomes" id="UP000799771">
    <property type="component" value="Unassembled WGS sequence"/>
</dbReference>
<dbReference type="PANTHER" id="PTHR10039">
    <property type="entry name" value="AMELOGENIN"/>
    <property type="match status" value="1"/>
</dbReference>
<dbReference type="InterPro" id="IPR027417">
    <property type="entry name" value="P-loop_NTPase"/>
</dbReference>
<keyword evidence="1" id="KW-0677">Repeat</keyword>